<dbReference type="EC" id="3.5.2.2" evidence="4"/>
<name>A0A5B7DZI0_PORTR</name>
<gene>
    <name evidence="6" type="primary">DPYS</name>
    <name evidence="6" type="ORF">E2C01_019682</name>
</gene>
<evidence type="ECO:0000256" key="1">
    <source>
        <dbReference type="ARBA" id="ARBA00001947"/>
    </source>
</evidence>
<comment type="catalytic activity">
    <reaction evidence="3">
        <text>5,6-dihydrouracil + H2O = 3-(carbamoylamino)propanoate + H(+)</text>
        <dbReference type="Rhea" id="RHEA:16121"/>
        <dbReference type="ChEBI" id="CHEBI:11892"/>
        <dbReference type="ChEBI" id="CHEBI:15377"/>
        <dbReference type="ChEBI" id="CHEBI:15378"/>
        <dbReference type="ChEBI" id="CHEBI:15901"/>
        <dbReference type="EC" id="3.5.2.2"/>
    </reaction>
</comment>
<dbReference type="PANTHER" id="PTHR11647">
    <property type="entry name" value="HYDRANTOINASE/DIHYDROPYRIMIDINASE FAMILY MEMBER"/>
    <property type="match status" value="1"/>
</dbReference>
<protein>
    <recommendedName>
        <fullName evidence="4">dihydropyrimidinase</fullName>
        <ecNumber evidence="4">3.5.2.2</ecNumber>
    </recommendedName>
</protein>
<dbReference type="GO" id="GO:0005829">
    <property type="term" value="C:cytosol"/>
    <property type="evidence" value="ECO:0007669"/>
    <property type="project" value="TreeGrafter"/>
</dbReference>
<dbReference type="Pfam" id="PF01979">
    <property type="entry name" value="Amidohydro_1"/>
    <property type="match status" value="1"/>
</dbReference>
<accession>A0A5B7DZI0</accession>
<keyword evidence="7" id="KW-1185">Reference proteome</keyword>
<dbReference type="AlphaFoldDB" id="A0A5B7DZI0"/>
<dbReference type="Proteomes" id="UP000324222">
    <property type="component" value="Unassembled WGS sequence"/>
</dbReference>
<evidence type="ECO:0000313" key="6">
    <source>
        <dbReference type="EMBL" id="MPC26539.1"/>
    </source>
</evidence>
<sequence length="454" mass="50141">MKVQVLVSHIPPLVGSQESHWSEIFEDGDLFFDDFLPPPHPSPLLFYIIHHQPSRTVGCPLYVVHVMSKSAADVVSSKRRQGHIIFGEPIAASLGTDGTHYYHKCWRHAAAHIGCPLYICNIMSKSAASALGEHRRRGNLVWGETIAAALGTDGSHYYNPCWQHAAGHVLSPPLRNDSSTPSSLMELLDVGDLQTTGTDNCTFTASQKALGKDNFTKIPNGVNGVEDRMSVIWEKGVVSGKMDPCKFVAVTSTNAAKIFNIYPKKGRIAVGSDADIVVWNPHATRIISAKTHYQAVDFNIFEGMEVHGVADYVICHGRVVVEEGNVRAVSGMGKFVPTPNYSPYVYGRVQERDIANAPKKVERAPYDGPVVQLNNQGLTQAVEGSIIPTNQEFYTRGPTRCGGLNLHDSSFHVSEAWTMRVQEERMLLIFKVRGLRAMLGLTLRERVMNKRVEI</sequence>
<reference evidence="6 7" key="1">
    <citation type="submission" date="2019-05" db="EMBL/GenBank/DDBJ databases">
        <title>Another draft genome of Portunus trituberculatus and its Hox gene families provides insights of decapod evolution.</title>
        <authorList>
            <person name="Jeong J.-H."/>
            <person name="Song I."/>
            <person name="Kim S."/>
            <person name="Choi T."/>
            <person name="Kim D."/>
            <person name="Ryu S."/>
            <person name="Kim W."/>
        </authorList>
    </citation>
    <scope>NUCLEOTIDE SEQUENCE [LARGE SCALE GENOMIC DNA]</scope>
    <source>
        <tissue evidence="6">Muscle</tissue>
    </source>
</reference>
<evidence type="ECO:0000256" key="3">
    <source>
        <dbReference type="ARBA" id="ARBA00036696"/>
    </source>
</evidence>
<evidence type="ECO:0000256" key="2">
    <source>
        <dbReference type="ARBA" id="ARBA00008829"/>
    </source>
</evidence>
<evidence type="ECO:0000259" key="5">
    <source>
        <dbReference type="Pfam" id="PF01979"/>
    </source>
</evidence>
<dbReference type="SUPFAM" id="SSF51338">
    <property type="entry name" value="Composite domain of metallo-dependent hydrolases"/>
    <property type="match status" value="1"/>
</dbReference>
<dbReference type="GO" id="GO:0006208">
    <property type="term" value="P:pyrimidine nucleobase catabolic process"/>
    <property type="evidence" value="ECO:0007669"/>
    <property type="project" value="TreeGrafter"/>
</dbReference>
<dbReference type="InterPro" id="IPR011059">
    <property type="entry name" value="Metal-dep_hydrolase_composite"/>
</dbReference>
<dbReference type="FunFam" id="3.20.20.140:FF:000076">
    <property type="entry name" value="Dihydropyrimidinase like 2"/>
    <property type="match status" value="1"/>
</dbReference>
<dbReference type="InterPro" id="IPR032466">
    <property type="entry name" value="Metal_Hydrolase"/>
</dbReference>
<evidence type="ECO:0000313" key="7">
    <source>
        <dbReference type="Proteomes" id="UP000324222"/>
    </source>
</evidence>
<dbReference type="InterPro" id="IPR050378">
    <property type="entry name" value="Metallo-dep_Hydrolases_sf"/>
</dbReference>
<organism evidence="6 7">
    <name type="scientific">Portunus trituberculatus</name>
    <name type="common">Swimming crab</name>
    <name type="synonym">Neptunus trituberculatus</name>
    <dbReference type="NCBI Taxonomy" id="210409"/>
    <lineage>
        <taxon>Eukaryota</taxon>
        <taxon>Metazoa</taxon>
        <taxon>Ecdysozoa</taxon>
        <taxon>Arthropoda</taxon>
        <taxon>Crustacea</taxon>
        <taxon>Multicrustacea</taxon>
        <taxon>Malacostraca</taxon>
        <taxon>Eumalacostraca</taxon>
        <taxon>Eucarida</taxon>
        <taxon>Decapoda</taxon>
        <taxon>Pleocyemata</taxon>
        <taxon>Brachyura</taxon>
        <taxon>Eubrachyura</taxon>
        <taxon>Portunoidea</taxon>
        <taxon>Portunidae</taxon>
        <taxon>Portuninae</taxon>
        <taxon>Portunus</taxon>
    </lineage>
</organism>
<dbReference type="Gene3D" id="3.20.20.140">
    <property type="entry name" value="Metal-dependent hydrolases"/>
    <property type="match status" value="2"/>
</dbReference>
<feature type="domain" description="Amidohydrolase-related" evidence="5">
    <location>
        <begin position="186"/>
        <end position="320"/>
    </location>
</feature>
<proteinExistence type="inferred from homology"/>
<evidence type="ECO:0000256" key="4">
    <source>
        <dbReference type="ARBA" id="ARBA00039113"/>
    </source>
</evidence>
<dbReference type="EMBL" id="VSRR010001613">
    <property type="protein sequence ID" value="MPC26539.1"/>
    <property type="molecule type" value="Genomic_DNA"/>
</dbReference>
<dbReference type="GO" id="GO:0004157">
    <property type="term" value="F:dihydropyrimidinase activity"/>
    <property type="evidence" value="ECO:0007669"/>
    <property type="project" value="UniProtKB-EC"/>
</dbReference>
<dbReference type="InterPro" id="IPR006680">
    <property type="entry name" value="Amidohydro-rel"/>
</dbReference>
<dbReference type="PANTHER" id="PTHR11647:SF1">
    <property type="entry name" value="COLLAPSIN RESPONSE MEDIATOR PROTEIN"/>
    <property type="match status" value="1"/>
</dbReference>
<comment type="similarity">
    <text evidence="2">Belongs to the metallo-dependent hydrolases superfamily. Hydantoinase/dihydropyrimidinase family.</text>
</comment>
<dbReference type="OrthoDB" id="10258955at2759"/>
<comment type="cofactor">
    <cofactor evidence="1">
        <name>Zn(2+)</name>
        <dbReference type="ChEBI" id="CHEBI:29105"/>
    </cofactor>
</comment>
<dbReference type="SUPFAM" id="SSF51556">
    <property type="entry name" value="Metallo-dependent hydrolases"/>
    <property type="match status" value="2"/>
</dbReference>
<comment type="caution">
    <text evidence="6">The sequence shown here is derived from an EMBL/GenBank/DDBJ whole genome shotgun (WGS) entry which is preliminary data.</text>
</comment>